<evidence type="ECO:0000313" key="11">
    <source>
        <dbReference type="Proteomes" id="UP000182888"/>
    </source>
</evidence>
<dbReference type="GO" id="GO:0051213">
    <property type="term" value="F:dioxygenase activity"/>
    <property type="evidence" value="ECO:0007669"/>
    <property type="project" value="UniProtKB-KW"/>
</dbReference>
<dbReference type="Pfam" id="PF00355">
    <property type="entry name" value="Rieske"/>
    <property type="match status" value="1"/>
</dbReference>
<keyword evidence="3" id="KW-0408">Iron</keyword>
<evidence type="ECO:0000256" key="6">
    <source>
        <dbReference type="ARBA" id="ARBA00038001"/>
    </source>
</evidence>
<dbReference type="InterPro" id="IPR012747">
    <property type="entry name" value="MocE_2FeS"/>
</dbReference>
<comment type="cofactor">
    <cofactor evidence="5">
        <name>[2Fe-2S] cluster</name>
        <dbReference type="ChEBI" id="CHEBI:190135"/>
    </cofactor>
</comment>
<dbReference type="GO" id="GO:0051537">
    <property type="term" value="F:2 iron, 2 sulfur cluster binding"/>
    <property type="evidence" value="ECO:0007669"/>
    <property type="project" value="UniProtKB-KW"/>
</dbReference>
<dbReference type="Proteomes" id="UP000182888">
    <property type="component" value="Unassembled WGS sequence"/>
</dbReference>
<dbReference type="PANTHER" id="PTHR21496:SF0">
    <property type="entry name" value="RIESKE DOMAIN-CONTAINING PROTEIN"/>
    <property type="match status" value="1"/>
</dbReference>
<reference evidence="9" key="1">
    <citation type="submission" date="2014-08" db="EMBL/GenBank/DDBJ databases">
        <title>DNA barcoding of Bradysia (Diptera: Sciaridae) for detection of the immature stages on agricultural crops.</title>
        <authorList>
            <person name="Shin S."/>
            <person name="Jung S."/>
            <person name="Heller K."/>
            <person name="Menzel F."/>
            <person name="Hong T.-K."/>
            <person name="Lee H."/>
            <person name="Lee S."/>
        </authorList>
    </citation>
    <scope>NUCLEOTIDE SEQUENCE</scope>
</reference>
<dbReference type="EMBL" id="CCMZ01000012">
    <property type="protein sequence ID" value="CDX15944.1"/>
    <property type="molecule type" value="Genomic_DNA"/>
</dbReference>
<evidence type="ECO:0000313" key="8">
    <source>
        <dbReference type="EMBL" id="CDX15944.1"/>
    </source>
</evidence>
<keyword evidence="10" id="KW-1185">Reference proteome</keyword>
<protein>
    <submittedName>
        <fullName evidence="8">Naphthalene 1,2-dioxygenase system ferredoxin subunit</fullName>
    </submittedName>
</protein>
<dbReference type="PANTHER" id="PTHR21496">
    <property type="entry name" value="FERREDOXIN-RELATED"/>
    <property type="match status" value="1"/>
</dbReference>
<dbReference type="GO" id="GO:0046872">
    <property type="term" value="F:metal ion binding"/>
    <property type="evidence" value="ECO:0007669"/>
    <property type="project" value="UniProtKB-KW"/>
</dbReference>
<sequence>MAEWIEACAVDDVDEEDVIRFDHGGRTFAIYRSPDDAFFATDGYCTHEKAHLADGLVMDDIIECPKHNGRFNYKTGEAKGAPVCVNLKTYPVRVEAGKVMIDIG</sequence>
<dbReference type="AlphaFoldDB" id="A0A090DPU4"/>
<dbReference type="NCBIfam" id="TIGR02377">
    <property type="entry name" value="MocE_fam_FeS"/>
    <property type="match status" value="1"/>
</dbReference>
<evidence type="ECO:0000259" key="7">
    <source>
        <dbReference type="PROSITE" id="PS51296"/>
    </source>
</evidence>
<keyword evidence="4" id="KW-0411">Iron-sulfur</keyword>
<keyword evidence="8" id="KW-0223">Dioxygenase</keyword>
<dbReference type="InterPro" id="IPR017941">
    <property type="entry name" value="Rieske_2Fe-2S"/>
</dbReference>
<reference evidence="8" key="3">
    <citation type="submission" date="2014-08" db="EMBL/GenBank/DDBJ databases">
        <authorList>
            <person name="Moulin Lionel"/>
        </authorList>
    </citation>
    <scope>NUCLEOTIDE SEQUENCE [LARGE SCALE GENOMIC DNA]</scope>
</reference>
<dbReference type="SUPFAM" id="SSF50022">
    <property type="entry name" value="ISP domain"/>
    <property type="match status" value="1"/>
</dbReference>
<reference evidence="10" key="2">
    <citation type="submission" date="2014-08" db="EMBL/GenBank/DDBJ databases">
        <authorList>
            <person name="Moulin L."/>
        </authorList>
    </citation>
    <scope>NUCLEOTIDE SEQUENCE [LARGE SCALE GENOMIC DNA]</scope>
</reference>
<dbReference type="PROSITE" id="PS51296">
    <property type="entry name" value="RIESKE"/>
    <property type="match status" value="1"/>
</dbReference>
<evidence type="ECO:0000313" key="10">
    <source>
        <dbReference type="Proteomes" id="UP000045285"/>
    </source>
</evidence>
<feature type="domain" description="Rieske" evidence="7">
    <location>
        <begin position="5"/>
        <end position="101"/>
    </location>
</feature>
<keyword evidence="8" id="KW-0560">Oxidoreductase</keyword>
<accession>A0A090DPU4</accession>
<dbReference type="InterPro" id="IPR036922">
    <property type="entry name" value="Rieske_2Fe-2S_sf"/>
</dbReference>
<dbReference type="CDD" id="cd03528">
    <property type="entry name" value="Rieske_RO_ferredoxin"/>
    <property type="match status" value="1"/>
</dbReference>
<dbReference type="Gene3D" id="2.102.10.10">
    <property type="entry name" value="Rieske [2Fe-2S] iron-sulphur domain"/>
    <property type="match status" value="1"/>
</dbReference>
<evidence type="ECO:0000256" key="5">
    <source>
        <dbReference type="ARBA" id="ARBA00034078"/>
    </source>
</evidence>
<name>A0A090DPU4_MESPL</name>
<comment type="similarity">
    <text evidence="6">Belongs to the bacterial ring-hydroxylating dioxygenase ferredoxin component family.</text>
</comment>
<reference evidence="11" key="4">
    <citation type="submission" date="2014-08" db="EMBL/GenBank/DDBJ databases">
        <authorList>
            <person name="Edwards T."/>
        </authorList>
    </citation>
    <scope>NUCLEOTIDE SEQUENCE [LARGE SCALE GENOMIC DNA]</scope>
</reference>
<proteinExistence type="inferred from homology"/>
<evidence type="ECO:0000256" key="2">
    <source>
        <dbReference type="ARBA" id="ARBA00022723"/>
    </source>
</evidence>
<evidence type="ECO:0000256" key="4">
    <source>
        <dbReference type="ARBA" id="ARBA00023014"/>
    </source>
</evidence>
<organism evidence="8 10">
    <name type="scientific">Mesorhizobium plurifarium</name>
    <dbReference type="NCBI Taxonomy" id="69974"/>
    <lineage>
        <taxon>Bacteria</taxon>
        <taxon>Pseudomonadati</taxon>
        <taxon>Pseudomonadota</taxon>
        <taxon>Alphaproteobacteria</taxon>
        <taxon>Hyphomicrobiales</taxon>
        <taxon>Phyllobacteriaceae</taxon>
        <taxon>Mesorhizobium</taxon>
    </lineage>
</organism>
<evidence type="ECO:0000256" key="1">
    <source>
        <dbReference type="ARBA" id="ARBA00022714"/>
    </source>
</evidence>
<evidence type="ECO:0000256" key="3">
    <source>
        <dbReference type="ARBA" id="ARBA00023004"/>
    </source>
</evidence>
<dbReference type="EMBL" id="CCND01000003">
    <property type="protein sequence ID" value="CDX50422.1"/>
    <property type="molecule type" value="Genomic_DNA"/>
</dbReference>
<dbReference type="STRING" id="69974.MPLDJ20_150423"/>
<keyword evidence="2" id="KW-0479">Metal-binding</keyword>
<keyword evidence="1" id="KW-0001">2Fe-2S</keyword>
<dbReference type="Proteomes" id="UP000045285">
    <property type="component" value="Unassembled WGS sequence"/>
</dbReference>
<gene>
    <name evidence="8" type="primary">ndoA</name>
    <name evidence="9" type="ORF">MPL1032_110112</name>
    <name evidence="8" type="ORF">MPL3356_20114</name>
</gene>
<evidence type="ECO:0000313" key="9">
    <source>
        <dbReference type="EMBL" id="CDX50422.1"/>
    </source>
</evidence>